<dbReference type="EMBL" id="VUJX02000005">
    <property type="protein sequence ID" value="KAL0936511.1"/>
    <property type="molecule type" value="Genomic_DNA"/>
</dbReference>
<evidence type="ECO:0000313" key="2">
    <source>
        <dbReference type="Proteomes" id="UP000805649"/>
    </source>
</evidence>
<gene>
    <name evidence="1" type="ORF">CTRU02_208726</name>
</gene>
<proteinExistence type="predicted"/>
<sequence>MHLALPSMPVCGGTMLYYHSHKLSHPMSGLCFVFVLAAIVRNLFFFRLLNHSCKLTTPSFFSSPSLKSQVQHPLYEVEFVDGPHDARFG</sequence>
<accession>A0ACC3YX32</accession>
<name>A0ACC3YX32_COLTU</name>
<protein>
    <submittedName>
        <fullName evidence="1">Uncharacterized protein</fullName>
    </submittedName>
</protein>
<dbReference type="Proteomes" id="UP000805649">
    <property type="component" value="Unassembled WGS sequence"/>
</dbReference>
<evidence type="ECO:0000313" key="1">
    <source>
        <dbReference type="EMBL" id="KAL0936511.1"/>
    </source>
</evidence>
<keyword evidence="2" id="KW-1185">Reference proteome</keyword>
<reference evidence="1 2" key="1">
    <citation type="journal article" date="2020" name="Phytopathology">
        <title>Genome Sequence Resources of Colletotrichum truncatum, C. plurivorum, C. musicola, and C. sojae: Four Species Pathogenic to Soybean (Glycine max).</title>
        <authorList>
            <person name="Rogerio F."/>
            <person name="Boufleur T.R."/>
            <person name="Ciampi-Guillardi M."/>
            <person name="Sukno S.A."/>
            <person name="Thon M.R."/>
            <person name="Massola Junior N.S."/>
            <person name="Baroncelli R."/>
        </authorList>
    </citation>
    <scope>NUCLEOTIDE SEQUENCE [LARGE SCALE GENOMIC DNA]</scope>
    <source>
        <strain evidence="1 2">CMES1059</strain>
    </source>
</reference>
<organism evidence="1 2">
    <name type="scientific">Colletotrichum truncatum</name>
    <name type="common">Anthracnose fungus</name>
    <name type="synonym">Colletotrichum capsici</name>
    <dbReference type="NCBI Taxonomy" id="5467"/>
    <lineage>
        <taxon>Eukaryota</taxon>
        <taxon>Fungi</taxon>
        <taxon>Dikarya</taxon>
        <taxon>Ascomycota</taxon>
        <taxon>Pezizomycotina</taxon>
        <taxon>Sordariomycetes</taxon>
        <taxon>Hypocreomycetidae</taxon>
        <taxon>Glomerellales</taxon>
        <taxon>Glomerellaceae</taxon>
        <taxon>Colletotrichum</taxon>
        <taxon>Colletotrichum truncatum species complex</taxon>
    </lineage>
</organism>
<comment type="caution">
    <text evidence="1">The sequence shown here is derived from an EMBL/GenBank/DDBJ whole genome shotgun (WGS) entry which is preliminary data.</text>
</comment>